<feature type="compositionally biased region" description="Polar residues" evidence="1">
    <location>
        <begin position="308"/>
        <end position="330"/>
    </location>
</feature>
<dbReference type="RefSeq" id="XP_035350559.1">
    <property type="nucleotide sequence ID" value="XM_035494666.1"/>
</dbReference>
<feature type="region of interest" description="Disordered" evidence="1">
    <location>
        <begin position="53"/>
        <end position="77"/>
    </location>
</feature>
<evidence type="ECO:0000313" key="3">
    <source>
        <dbReference type="Proteomes" id="UP000509510"/>
    </source>
</evidence>
<dbReference type="AlphaFoldDB" id="A0A7H8RDS0"/>
<keyword evidence="3" id="KW-1185">Reference proteome</keyword>
<dbReference type="EMBL" id="CP055903">
    <property type="protein sequence ID" value="QKX64386.1"/>
    <property type="molecule type" value="Genomic_DNA"/>
</dbReference>
<feature type="region of interest" description="Disordered" evidence="1">
    <location>
        <begin position="308"/>
        <end position="355"/>
    </location>
</feature>
<accession>A0A7H8RDS0</accession>
<organism evidence="2 3">
    <name type="scientific">Talaromyces rugulosus</name>
    <name type="common">Penicillium rugulosum</name>
    <dbReference type="NCBI Taxonomy" id="121627"/>
    <lineage>
        <taxon>Eukaryota</taxon>
        <taxon>Fungi</taxon>
        <taxon>Dikarya</taxon>
        <taxon>Ascomycota</taxon>
        <taxon>Pezizomycotina</taxon>
        <taxon>Eurotiomycetes</taxon>
        <taxon>Eurotiomycetidae</taxon>
        <taxon>Eurotiales</taxon>
        <taxon>Trichocomaceae</taxon>
        <taxon>Talaromyces</taxon>
        <taxon>Talaromyces sect. Islandici</taxon>
    </lineage>
</organism>
<name>A0A7H8RDS0_TALRU</name>
<gene>
    <name evidence="2" type="ORF">TRUGW13939_11560</name>
</gene>
<feature type="compositionally biased region" description="Polar residues" evidence="1">
    <location>
        <begin position="566"/>
        <end position="588"/>
    </location>
</feature>
<dbReference type="KEGG" id="trg:TRUGW13939_11560"/>
<dbReference type="OrthoDB" id="4506844at2759"/>
<dbReference type="Proteomes" id="UP000509510">
    <property type="component" value="Chromosome VI"/>
</dbReference>
<proteinExistence type="predicted"/>
<feature type="compositionally biased region" description="Polar residues" evidence="1">
    <location>
        <begin position="342"/>
        <end position="351"/>
    </location>
</feature>
<dbReference type="GeneID" id="55999037"/>
<sequence length="617" mass="69035">MYLSDSEVIIDVLSKARRKAGINERIDVDALLSEPKFVRSLRELWAQIPEKTRRSIGRKPQKAGQKTGSRRSRESNTSMITVSQAVEAIVPQCSQNPLSFFMESDNALDLESSPVSQVYQYLQQLDCRMIINTIRARFLKIAFHRLKERLNLRYMRSNNVDNMAQIISRSGVVDCDLDSIKRKIAQWTDLGGRIEALCRSIGSCTTYEDSHLGNLFCLPADCHDEFIRVLKYTGTGRDQEIQRIKNRGILDVQGKAGLEKLAADVFGVLWAKIWMSIEDFIQDSDSEFCQNIQYTQYFRVEQRGSAPQSNKLTTAVSGSRNNVQQDGTNHPSDEARRGGSSFVPQDNSQTVLPLHTPGLQEQDDMAWMGSTFNIHENPQSMLPLHPTGLQEQDDMAWMGSTFNIHENPQSMLPLHPTGLQGQDAMARMGSTFNIHENPQSMLPLQSLSLQERQSMARVGSTFNIHENPQTLLPCQSFGLQDGQNIMRIGSTFNIHENPQSMLPLQSLGLQDRQSMARVGSTFNIHEKPQTLLPCHSFDLQNGEAARTESLFGTHEHPQSELPVQSVGRQDASNNPINSTGSQDPAQILSNAPCSTATYLDQQQNLSGQSFIPSVLVA</sequence>
<reference evidence="3" key="1">
    <citation type="submission" date="2020-06" db="EMBL/GenBank/DDBJ databases">
        <title>A chromosome-scale genome assembly of Talaromyces rugulosus W13939.</title>
        <authorList>
            <person name="Wang B."/>
            <person name="Guo L."/>
            <person name="Ye K."/>
            <person name="Wang L."/>
        </authorList>
    </citation>
    <scope>NUCLEOTIDE SEQUENCE [LARGE SCALE GENOMIC DNA]</scope>
    <source>
        <strain evidence="3">W13939</strain>
    </source>
</reference>
<evidence type="ECO:0000256" key="1">
    <source>
        <dbReference type="SAM" id="MobiDB-lite"/>
    </source>
</evidence>
<evidence type="ECO:0000313" key="2">
    <source>
        <dbReference type="EMBL" id="QKX64386.1"/>
    </source>
</evidence>
<feature type="region of interest" description="Disordered" evidence="1">
    <location>
        <begin position="554"/>
        <end position="588"/>
    </location>
</feature>
<protein>
    <submittedName>
        <fullName evidence="2">Uncharacterized protein</fullName>
    </submittedName>
</protein>